<dbReference type="InterPro" id="IPR011109">
    <property type="entry name" value="DNA_bind_recombinase_dom"/>
</dbReference>
<gene>
    <name evidence="4" type="ORF">BRYFOR_07671</name>
</gene>
<accession>C6LGB1</accession>
<keyword evidence="5" id="KW-1185">Reference proteome</keyword>
<evidence type="ECO:0000259" key="2">
    <source>
        <dbReference type="PROSITE" id="PS51736"/>
    </source>
</evidence>
<feature type="domain" description="Recombinase" evidence="3">
    <location>
        <begin position="193"/>
        <end position="318"/>
    </location>
</feature>
<dbReference type="Pfam" id="PF07508">
    <property type="entry name" value="Recombinase"/>
    <property type="match status" value="1"/>
</dbReference>
<organism evidence="4 5">
    <name type="scientific">Marvinbryantia formatexigens DSM 14469</name>
    <dbReference type="NCBI Taxonomy" id="478749"/>
    <lineage>
        <taxon>Bacteria</taxon>
        <taxon>Bacillati</taxon>
        <taxon>Bacillota</taxon>
        <taxon>Clostridia</taxon>
        <taxon>Lachnospirales</taxon>
        <taxon>Lachnospiraceae</taxon>
        <taxon>Marvinbryantia</taxon>
    </lineage>
</organism>
<dbReference type="GO" id="GO:0003677">
    <property type="term" value="F:DNA binding"/>
    <property type="evidence" value="ECO:0007669"/>
    <property type="project" value="InterPro"/>
</dbReference>
<name>C6LGB1_9FIRM</name>
<protein>
    <submittedName>
        <fullName evidence="4">Resolvase, N-terminal domain protein</fullName>
    </submittedName>
</protein>
<dbReference type="PANTHER" id="PTHR30461">
    <property type="entry name" value="DNA-INVERTASE FROM LAMBDOID PROPHAGE"/>
    <property type="match status" value="1"/>
</dbReference>
<dbReference type="Gene3D" id="3.40.50.1390">
    <property type="entry name" value="Resolvase, N-terminal catalytic domain"/>
    <property type="match status" value="1"/>
</dbReference>
<dbReference type="eggNOG" id="COG1961">
    <property type="taxonomic scope" value="Bacteria"/>
</dbReference>
<dbReference type="PROSITE" id="PS51736">
    <property type="entry name" value="RECOMBINASES_3"/>
    <property type="match status" value="1"/>
</dbReference>
<dbReference type="Gene3D" id="3.90.1750.20">
    <property type="entry name" value="Putative Large Serine Recombinase, Chain B, Domain 2"/>
    <property type="match status" value="1"/>
</dbReference>
<sequence>MITAEAKGPQVSVIPATKRSVQGGAQLKKQTNIRVAAYCRVSTGDESQLTSYTNQKAFYAGLIQNREGWRFAGIYADEAISGTSRAHRDAFNRMMEDARNGRLDYIVTKSISRFARNTVDTLNCVRELRQQNPPVGVYFEKENVDTLDATGELILTILSALAQDESRSISENIRWTFRKNFQAGIPQINLKRMIGYDKAEDGTWVINPEQAATVQYIFDRYVCGRSANRIAEELNKLGRKTINDKNWSCSSVMTVLRNEKYVGDLEMQKTVTRDFLTHRSTINHGEAPKYYVKNHHAAIIDRTTWDKVQAMLRKKSGENTECIADEKRQTGPGKSPFFNLRCKAALSGTEEECGGKLIRMTYTGTASGYTDERSLAATGGDTSRYLEKYVYAYPVWKCERRAGERKGKISGIHSEKKDRNCPSEILHECAIEQSFMEMLYALKRDYEANGNSSRICTLFQEAYESACQRERGNHISAVRMEILDDQIAELENKLRRMTDRQSDAAWEKAPGMNKEPGKIQEERAETEENLRQQLYELQQQKNALASGQGTTTVMQKNFDFFLKCLKELPEVNRAGMRIMVDGLDVQGSFLRNIDGTAKTGARKNARGGQRNLPLEKMMAAPDFLPFERGIYMAFILSGTIRGDCIEYTTNFGVKLMTTGNRRTLGSFLGFKKCRDDGSVEILDVPYKVCGNSIQYRRYLRKGEKKEKKEI</sequence>
<dbReference type="InterPro" id="IPR006119">
    <property type="entry name" value="Resolv_N"/>
</dbReference>
<dbReference type="STRING" id="168384.SAMN05660368_03797"/>
<dbReference type="OrthoDB" id="9769353at2"/>
<dbReference type="Pfam" id="PF00239">
    <property type="entry name" value="Resolvase"/>
    <property type="match status" value="1"/>
</dbReference>
<keyword evidence="1" id="KW-0175">Coiled coil</keyword>
<dbReference type="CDD" id="cd00338">
    <property type="entry name" value="Ser_Recombinase"/>
    <property type="match status" value="1"/>
</dbReference>
<proteinExistence type="predicted"/>
<evidence type="ECO:0000256" key="1">
    <source>
        <dbReference type="SAM" id="Coils"/>
    </source>
</evidence>
<dbReference type="GO" id="GO:0000150">
    <property type="term" value="F:DNA strand exchange activity"/>
    <property type="evidence" value="ECO:0007669"/>
    <property type="project" value="InterPro"/>
</dbReference>
<reference evidence="4" key="1">
    <citation type="submission" date="2009-07" db="EMBL/GenBank/DDBJ databases">
        <authorList>
            <person name="Weinstock G."/>
            <person name="Sodergren E."/>
            <person name="Clifton S."/>
            <person name="Fulton L."/>
            <person name="Fulton B."/>
            <person name="Courtney L."/>
            <person name="Fronick C."/>
            <person name="Harrison M."/>
            <person name="Strong C."/>
            <person name="Farmer C."/>
            <person name="Delahaunty K."/>
            <person name="Markovic C."/>
            <person name="Hall O."/>
            <person name="Minx P."/>
            <person name="Tomlinson C."/>
            <person name="Mitreva M."/>
            <person name="Nelson J."/>
            <person name="Hou S."/>
            <person name="Wollam A."/>
            <person name="Pepin K.H."/>
            <person name="Johnson M."/>
            <person name="Bhonagiri V."/>
            <person name="Nash W.E."/>
            <person name="Warren W."/>
            <person name="Chinwalla A."/>
            <person name="Mardis E.R."/>
            <person name="Wilson R.K."/>
        </authorList>
    </citation>
    <scope>NUCLEOTIDE SEQUENCE [LARGE SCALE GENOMIC DNA]</scope>
    <source>
        <strain evidence="4">DSM 14469</strain>
    </source>
</reference>
<feature type="coiled-coil region" evidence="1">
    <location>
        <begin position="480"/>
        <end position="543"/>
    </location>
</feature>
<dbReference type="InterPro" id="IPR036162">
    <property type="entry name" value="Resolvase-like_N_sf"/>
</dbReference>
<dbReference type="RefSeq" id="WP_006862456.1">
    <property type="nucleotide sequence ID" value="NZ_ACCL02000011.1"/>
</dbReference>
<dbReference type="PANTHER" id="PTHR30461:SF23">
    <property type="entry name" value="DNA RECOMBINASE-RELATED"/>
    <property type="match status" value="1"/>
</dbReference>
<evidence type="ECO:0000313" key="5">
    <source>
        <dbReference type="Proteomes" id="UP000005561"/>
    </source>
</evidence>
<feature type="domain" description="Resolvase/invertase-type recombinase catalytic" evidence="2">
    <location>
        <begin position="34"/>
        <end position="184"/>
    </location>
</feature>
<dbReference type="InterPro" id="IPR050639">
    <property type="entry name" value="SSR_resolvase"/>
</dbReference>
<dbReference type="SMART" id="SM00857">
    <property type="entry name" value="Resolvase"/>
    <property type="match status" value="1"/>
</dbReference>
<dbReference type="InterPro" id="IPR038109">
    <property type="entry name" value="DNA_bind_recomb_sf"/>
</dbReference>
<evidence type="ECO:0000259" key="3">
    <source>
        <dbReference type="PROSITE" id="PS51737"/>
    </source>
</evidence>
<dbReference type="EMBL" id="ACCL02000011">
    <property type="protein sequence ID" value="EET60475.1"/>
    <property type="molecule type" value="Genomic_DNA"/>
</dbReference>
<dbReference type="SUPFAM" id="SSF53041">
    <property type="entry name" value="Resolvase-like"/>
    <property type="match status" value="1"/>
</dbReference>
<comment type="caution">
    <text evidence="4">The sequence shown here is derived from an EMBL/GenBank/DDBJ whole genome shotgun (WGS) entry which is preliminary data.</text>
</comment>
<dbReference type="PROSITE" id="PS51737">
    <property type="entry name" value="RECOMBINASE_DNA_BIND"/>
    <property type="match status" value="1"/>
</dbReference>
<dbReference type="Proteomes" id="UP000005561">
    <property type="component" value="Unassembled WGS sequence"/>
</dbReference>
<dbReference type="AlphaFoldDB" id="C6LGB1"/>
<evidence type="ECO:0000313" key="4">
    <source>
        <dbReference type="EMBL" id="EET60475.1"/>
    </source>
</evidence>